<reference evidence="2 3" key="1">
    <citation type="submission" date="2020-04" db="EMBL/GenBank/DDBJ databases">
        <authorList>
            <person name="Wallbank WR R."/>
            <person name="Pardo Diaz C."/>
            <person name="Kozak K."/>
            <person name="Martin S."/>
            <person name="Jiggins C."/>
            <person name="Moest M."/>
            <person name="Warren A I."/>
            <person name="Byers J.R.P. K."/>
            <person name="Montejo-Kovacevich G."/>
            <person name="Yen C E."/>
        </authorList>
    </citation>
    <scope>NUCLEOTIDE SEQUENCE [LARGE SCALE GENOMIC DNA]</scope>
</reference>
<name>A0A8S1B3E1_ARCPL</name>
<protein>
    <submittedName>
        <fullName evidence="2">Uncharacterized protein</fullName>
    </submittedName>
</protein>
<dbReference type="OrthoDB" id="125347at2759"/>
<feature type="region of interest" description="Disordered" evidence="1">
    <location>
        <begin position="1"/>
        <end position="104"/>
    </location>
</feature>
<dbReference type="EMBL" id="CADEBD010000366">
    <property type="protein sequence ID" value="CAB3252399.1"/>
    <property type="molecule type" value="Genomic_DNA"/>
</dbReference>
<evidence type="ECO:0000313" key="3">
    <source>
        <dbReference type="Proteomes" id="UP000494256"/>
    </source>
</evidence>
<comment type="caution">
    <text evidence="2">The sequence shown here is derived from an EMBL/GenBank/DDBJ whole genome shotgun (WGS) entry which is preliminary data.</text>
</comment>
<evidence type="ECO:0000256" key="1">
    <source>
        <dbReference type="SAM" id="MobiDB-lite"/>
    </source>
</evidence>
<dbReference type="AlphaFoldDB" id="A0A8S1B3E1"/>
<accession>A0A8S1B3E1</accession>
<feature type="compositionally biased region" description="Basic residues" evidence="1">
    <location>
        <begin position="45"/>
        <end position="68"/>
    </location>
</feature>
<gene>
    <name evidence="2" type="ORF">APLA_LOCUS13994</name>
</gene>
<dbReference type="Proteomes" id="UP000494256">
    <property type="component" value="Unassembled WGS sequence"/>
</dbReference>
<proteinExistence type="predicted"/>
<organism evidence="2 3">
    <name type="scientific">Arctia plantaginis</name>
    <name type="common">Wood tiger moth</name>
    <name type="synonym">Phalaena plantaginis</name>
    <dbReference type="NCBI Taxonomy" id="874455"/>
    <lineage>
        <taxon>Eukaryota</taxon>
        <taxon>Metazoa</taxon>
        <taxon>Ecdysozoa</taxon>
        <taxon>Arthropoda</taxon>
        <taxon>Hexapoda</taxon>
        <taxon>Insecta</taxon>
        <taxon>Pterygota</taxon>
        <taxon>Neoptera</taxon>
        <taxon>Endopterygota</taxon>
        <taxon>Lepidoptera</taxon>
        <taxon>Glossata</taxon>
        <taxon>Ditrysia</taxon>
        <taxon>Noctuoidea</taxon>
        <taxon>Erebidae</taxon>
        <taxon>Arctiinae</taxon>
        <taxon>Arctia</taxon>
    </lineage>
</organism>
<sequence length="104" mass="11467">MKLTQLRSAAHPAAARTPMCPLGRTSATKRYRSPAPPAASTRTNVRARPHQRHQVAVARNRRPARNQYKHLCQLPLTSASRGKHTHQRVRSDAPAPPSGDHAKS</sequence>
<evidence type="ECO:0000313" key="2">
    <source>
        <dbReference type="EMBL" id="CAB3252399.1"/>
    </source>
</evidence>